<feature type="domain" description="Bulb-type lectin" evidence="4">
    <location>
        <begin position="143"/>
        <end position="283"/>
    </location>
</feature>
<keyword evidence="6" id="KW-1185">Reference proteome</keyword>
<dbReference type="EMBL" id="WTPW01000176">
    <property type="protein sequence ID" value="KAF0538920.1"/>
    <property type="molecule type" value="Genomic_DNA"/>
</dbReference>
<gene>
    <name evidence="5" type="ORF">F8M41_007445</name>
</gene>
<dbReference type="InterPro" id="IPR001480">
    <property type="entry name" value="Bulb-type_lectin_dom"/>
</dbReference>
<feature type="transmembrane region" description="Helical" evidence="3">
    <location>
        <begin position="374"/>
        <end position="399"/>
    </location>
</feature>
<dbReference type="AlphaFoldDB" id="A0A8H4AWE8"/>
<dbReference type="Pfam" id="PF24681">
    <property type="entry name" value="Kelch_KLHDC2_KLHL20_DRC7"/>
    <property type="match status" value="2"/>
</dbReference>
<dbReference type="Proteomes" id="UP000439903">
    <property type="component" value="Unassembled WGS sequence"/>
</dbReference>
<dbReference type="PROSITE" id="PS50927">
    <property type="entry name" value="BULB_LECTIN"/>
    <property type="match status" value="1"/>
</dbReference>
<organism evidence="5 6">
    <name type="scientific">Gigaspora margarita</name>
    <dbReference type="NCBI Taxonomy" id="4874"/>
    <lineage>
        <taxon>Eukaryota</taxon>
        <taxon>Fungi</taxon>
        <taxon>Fungi incertae sedis</taxon>
        <taxon>Mucoromycota</taxon>
        <taxon>Glomeromycotina</taxon>
        <taxon>Glomeromycetes</taxon>
        <taxon>Diversisporales</taxon>
        <taxon>Gigasporaceae</taxon>
        <taxon>Gigaspora</taxon>
    </lineage>
</organism>
<dbReference type="PANTHER" id="PTHR46093">
    <property type="entry name" value="ACYL-COA-BINDING DOMAIN-CONTAINING PROTEIN 5"/>
    <property type="match status" value="1"/>
</dbReference>
<accession>A0A8H4AWE8</accession>
<protein>
    <submittedName>
        <fullName evidence="5">Galactose oxidase</fullName>
    </submittedName>
</protein>
<sequence length="421" mass="46646">MKSLYYILFLIIFSSRYFFIICQNVPSPRREQTSTLVGTKLYFFGGNISPTLPSNEVWYLDLSSSFNISTPPWHSSTVMPVGYNFGTSCLSPIDNSTVFLVGGRTWIANTFDYSNISSVYQFNSKTSQWTIPAINNFNSSFLSRNMIQAVIDKNGKMFIFGGTNFISLTVTPNSTFYNDMNTLDISTMTWSTQIQSQSVLIYYAYTATLLSNGLIVYIGGRRGSSYANMAQIQTFDTKSYTWSTKFASGTTIASRGSHSAVLTQDGNIIIYGGSTDDSSGKLSYVLSDIAVLNTNSWVWTVPSISGINAPPLTEHSAALYKNYMILGFGATSTSALYTNNIYMLDIQNYTWVTTFNIPTTTNQEQSNSNNSANLYIGIGIGVGVFILVVVLFVVGLFIYKNRHKQEIIATPGTSKDDRILK</sequence>
<comment type="caution">
    <text evidence="5">The sequence shown here is derived from an EMBL/GenBank/DDBJ whole genome shotgun (WGS) entry which is preliminary data.</text>
</comment>
<evidence type="ECO:0000313" key="6">
    <source>
        <dbReference type="Proteomes" id="UP000439903"/>
    </source>
</evidence>
<reference evidence="5 6" key="1">
    <citation type="journal article" date="2019" name="Environ. Microbiol.">
        <title>At the nexus of three kingdoms: the genome of the mycorrhizal fungus Gigaspora margarita provides insights into plant, endobacterial and fungal interactions.</title>
        <authorList>
            <person name="Venice F."/>
            <person name="Ghignone S."/>
            <person name="Salvioli di Fossalunga A."/>
            <person name="Amselem J."/>
            <person name="Novero M."/>
            <person name="Xianan X."/>
            <person name="Sedzielewska Toro K."/>
            <person name="Morin E."/>
            <person name="Lipzen A."/>
            <person name="Grigoriev I.V."/>
            <person name="Henrissat B."/>
            <person name="Martin F.M."/>
            <person name="Bonfante P."/>
        </authorList>
    </citation>
    <scope>NUCLEOTIDE SEQUENCE [LARGE SCALE GENOMIC DNA]</scope>
    <source>
        <strain evidence="5 6">BEG34</strain>
    </source>
</reference>
<keyword evidence="3" id="KW-0812">Transmembrane</keyword>
<dbReference type="OrthoDB" id="432528at2759"/>
<evidence type="ECO:0000256" key="1">
    <source>
        <dbReference type="ARBA" id="ARBA00022441"/>
    </source>
</evidence>
<name>A0A8H4AWE8_GIGMA</name>
<evidence type="ECO:0000259" key="4">
    <source>
        <dbReference type="PROSITE" id="PS50927"/>
    </source>
</evidence>
<keyword evidence="3" id="KW-1133">Transmembrane helix</keyword>
<evidence type="ECO:0000256" key="3">
    <source>
        <dbReference type="SAM" id="Phobius"/>
    </source>
</evidence>
<evidence type="ECO:0000256" key="2">
    <source>
        <dbReference type="ARBA" id="ARBA00022737"/>
    </source>
</evidence>
<evidence type="ECO:0000313" key="5">
    <source>
        <dbReference type="EMBL" id="KAF0538920.1"/>
    </source>
</evidence>
<proteinExistence type="predicted"/>
<keyword evidence="2" id="KW-0677">Repeat</keyword>
<keyword evidence="1" id="KW-0880">Kelch repeat</keyword>
<dbReference type="PANTHER" id="PTHR46093:SF3">
    <property type="entry name" value="ACYL-COA-BINDING DOMAIN-CONTAINING PROTEIN 4"/>
    <property type="match status" value="1"/>
</dbReference>
<feature type="transmembrane region" description="Helical" evidence="3">
    <location>
        <begin position="200"/>
        <end position="220"/>
    </location>
</feature>
<dbReference type="SUPFAM" id="SSF117281">
    <property type="entry name" value="Kelch motif"/>
    <property type="match status" value="1"/>
</dbReference>
<dbReference type="InterPro" id="IPR015915">
    <property type="entry name" value="Kelch-typ_b-propeller"/>
</dbReference>
<keyword evidence="3" id="KW-0472">Membrane</keyword>
<feature type="transmembrane region" description="Helical" evidence="3">
    <location>
        <begin position="6"/>
        <end position="25"/>
    </location>
</feature>
<dbReference type="Gene3D" id="2.120.10.80">
    <property type="entry name" value="Kelch-type beta propeller"/>
    <property type="match status" value="2"/>
</dbReference>